<keyword evidence="6" id="KW-0808">Transferase</keyword>
<comment type="caution">
    <text evidence="6">The sequence shown here is derived from an EMBL/GenBank/DDBJ whole genome shotgun (WGS) entry which is preliminary data.</text>
</comment>
<reference evidence="6 7" key="1">
    <citation type="submission" date="2020-07" db="EMBL/GenBank/DDBJ databases">
        <authorList>
            <person name="Feng X."/>
        </authorList>
    </citation>
    <scope>NUCLEOTIDE SEQUENCE [LARGE SCALE GENOMIC DNA]</scope>
    <source>
        <strain evidence="6 7">JCM14086</strain>
    </source>
</reference>
<dbReference type="GO" id="GO:0032259">
    <property type="term" value="P:methylation"/>
    <property type="evidence" value="ECO:0007669"/>
    <property type="project" value="UniProtKB-KW"/>
</dbReference>
<dbReference type="GO" id="GO:0012505">
    <property type="term" value="C:endomembrane system"/>
    <property type="evidence" value="ECO:0007669"/>
    <property type="project" value="UniProtKB-SubCell"/>
</dbReference>
<dbReference type="PANTHER" id="PTHR12714:SF9">
    <property type="entry name" value="PROTEIN-S-ISOPRENYLCYSTEINE O-METHYLTRANSFERASE"/>
    <property type="match status" value="1"/>
</dbReference>
<name>A0A7X1AZ55_9BACT</name>
<feature type="transmembrane region" description="Helical" evidence="5">
    <location>
        <begin position="87"/>
        <end position="119"/>
    </location>
</feature>
<feature type="transmembrane region" description="Helical" evidence="5">
    <location>
        <begin position="15"/>
        <end position="32"/>
    </location>
</feature>
<keyword evidence="6" id="KW-0489">Methyltransferase</keyword>
<keyword evidence="2 5" id="KW-0812">Transmembrane</keyword>
<keyword evidence="3 5" id="KW-1133">Transmembrane helix</keyword>
<evidence type="ECO:0000256" key="1">
    <source>
        <dbReference type="ARBA" id="ARBA00004127"/>
    </source>
</evidence>
<keyword evidence="7" id="KW-1185">Reference proteome</keyword>
<dbReference type="AlphaFoldDB" id="A0A7X1AZ55"/>
<dbReference type="RefSeq" id="WP_185692364.1">
    <property type="nucleotide sequence ID" value="NZ_JACHVA010000059.1"/>
</dbReference>
<proteinExistence type="predicted"/>
<evidence type="ECO:0000256" key="5">
    <source>
        <dbReference type="SAM" id="Phobius"/>
    </source>
</evidence>
<keyword evidence="4 5" id="KW-0472">Membrane</keyword>
<dbReference type="InterPro" id="IPR007318">
    <property type="entry name" value="Phopholipid_MeTrfase"/>
</dbReference>
<dbReference type="Pfam" id="PF04191">
    <property type="entry name" value="PEMT"/>
    <property type="match status" value="1"/>
</dbReference>
<evidence type="ECO:0000313" key="6">
    <source>
        <dbReference type="EMBL" id="MBC2601633.1"/>
    </source>
</evidence>
<comment type="subcellular location">
    <subcellularLocation>
        <location evidence="1">Endomembrane system</location>
        <topology evidence="1">Multi-pass membrane protein</topology>
    </subcellularLocation>
</comment>
<evidence type="ECO:0000256" key="3">
    <source>
        <dbReference type="ARBA" id="ARBA00022989"/>
    </source>
</evidence>
<feature type="transmembrane region" description="Helical" evidence="5">
    <location>
        <begin position="44"/>
        <end position="67"/>
    </location>
</feature>
<dbReference type="PANTHER" id="PTHR12714">
    <property type="entry name" value="PROTEIN-S ISOPRENYLCYSTEINE O-METHYLTRANSFERASE"/>
    <property type="match status" value="1"/>
</dbReference>
<gene>
    <name evidence="6" type="ORF">H5P30_07565</name>
</gene>
<organism evidence="6 7">
    <name type="scientific">Puniceicoccus vermicola</name>
    <dbReference type="NCBI Taxonomy" id="388746"/>
    <lineage>
        <taxon>Bacteria</taxon>
        <taxon>Pseudomonadati</taxon>
        <taxon>Verrucomicrobiota</taxon>
        <taxon>Opitutia</taxon>
        <taxon>Puniceicoccales</taxon>
        <taxon>Puniceicoccaceae</taxon>
        <taxon>Puniceicoccus</taxon>
    </lineage>
</organism>
<evidence type="ECO:0000256" key="2">
    <source>
        <dbReference type="ARBA" id="ARBA00022692"/>
    </source>
</evidence>
<evidence type="ECO:0000313" key="7">
    <source>
        <dbReference type="Proteomes" id="UP000525652"/>
    </source>
</evidence>
<dbReference type="Proteomes" id="UP000525652">
    <property type="component" value="Unassembled WGS sequence"/>
</dbReference>
<evidence type="ECO:0000256" key="4">
    <source>
        <dbReference type="ARBA" id="ARBA00023136"/>
    </source>
</evidence>
<dbReference type="Gene3D" id="1.20.120.1630">
    <property type="match status" value="1"/>
</dbReference>
<dbReference type="EMBL" id="JACHVA010000059">
    <property type="protein sequence ID" value="MBC2601633.1"/>
    <property type="molecule type" value="Genomic_DNA"/>
</dbReference>
<protein>
    <submittedName>
        <fullName evidence="6">Isoprenylcysteine carboxylmethyltransferase family protein</fullName>
    </submittedName>
</protein>
<sequence>MIHDSPPLVERLRKPVSALIAVSLILAAVVTVPKSFGSWVYDALQILGFFLLIGAGLGRIWCSIYIAGRKNTVLCTDGPYSLCRNPLYLFSFIGALGLFLALQSVLLTLIAALFFLLYYRFVIKSEEKRLLEIFGASFSTYLSTTPRFFPRFSNYHRDSEERMTSIKVIERNLREVLWFFVAIPLIDVIEIIHDQGYLIFGRVPF</sequence>
<dbReference type="GO" id="GO:0008168">
    <property type="term" value="F:methyltransferase activity"/>
    <property type="evidence" value="ECO:0007669"/>
    <property type="project" value="UniProtKB-KW"/>
</dbReference>
<accession>A0A7X1AZ55</accession>